<keyword evidence="2" id="KW-0808">Transferase</keyword>
<dbReference type="InterPro" id="IPR036514">
    <property type="entry name" value="SGNH_hydro_sf"/>
</dbReference>
<evidence type="ECO:0000313" key="2">
    <source>
        <dbReference type="EMBL" id="MBB4640091.1"/>
    </source>
</evidence>
<protein>
    <submittedName>
        <fullName evidence="2">Putative sugar O-methyltransferase</fullName>
    </submittedName>
</protein>
<feature type="domain" description="SGNH hydrolase-type esterase" evidence="1">
    <location>
        <begin position="43"/>
        <end position="204"/>
    </location>
</feature>
<gene>
    <name evidence="2" type="ORF">HNQ99_000371</name>
</gene>
<organism evidence="2 3">
    <name type="scientific">Rhizorhapis suberifaciens</name>
    <name type="common">corky root of lettuce</name>
    <dbReference type="NCBI Taxonomy" id="13656"/>
    <lineage>
        <taxon>Bacteria</taxon>
        <taxon>Pseudomonadati</taxon>
        <taxon>Pseudomonadota</taxon>
        <taxon>Alphaproteobacteria</taxon>
        <taxon>Sphingomonadales</taxon>
        <taxon>Sphingomonadaceae</taxon>
        <taxon>Rhizorhapis</taxon>
    </lineage>
</organism>
<dbReference type="Pfam" id="PF13472">
    <property type="entry name" value="Lipase_GDSL_2"/>
    <property type="match status" value="1"/>
</dbReference>
<comment type="caution">
    <text evidence="2">The sequence shown here is derived from an EMBL/GenBank/DDBJ whole genome shotgun (WGS) entry which is preliminary data.</text>
</comment>
<keyword evidence="2" id="KW-0489">Methyltransferase</keyword>
<sequence length="591" mass="66768">MTNFSDLSKPAIHIVVDSNSQALPLPWLHKEDHLYPEMFTRYWQTYPHIARRALSDYGDVQTSVFGSRGGTIDFMISRRLEVMGWMDDDVLVINHGIVDCWPRNRGQKCPAPEFDRLLGEALQFARERRPDRLIILMGLALADERTHEKTPGLKAAISHYDSIIRSHADASGSEFLDVQALQVTSTETFLHPDAHHFSSHGHRLIGEELARIVRSKLGVSRKDRPTLRKRIQYFGVQHLSRVVERLSGKAILTPWRLLMPAVRKHTGKGEAMQVQDDIALLDMMLSEQKAAPSIYQWTNYWAKKCNMAVAYLREAGLKDFRRIRAPRKTPAATFAAFGAVDLMPPLASEAIMSVVQNRAVQSHARNVYELPASRVGNPEGFEHQGVFFTLSWLNYYLRYVYVSRFLDLSGKIVVEIGSGSAKQAHLLKMAHPDATILIFDIPPQIYVANQYLKSVLPGEVVPFEESRILTSFDQIQRGKIHIFGNWHIDILRGATFDLLWNAASFQEMEPDVVGHYIDAAAGAKDVYLMQAMGGQSVAAAPGQNGVIEATTLETYQSALSRYEMIDESTAHLAMPKLPKPWPYTETYWRGK</sequence>
<keyword evidence="3" id="KW-1185">Reference proteome</keyword>
<dbReference type="InterPro" id="IPR030807">
    <property type="entry name" value="Methyltran_NanM"/>
</dbReference>
<proteinExistence type="predicted"/>
<dbReference type="InterPro" id="IPR029063">
    <property type="entry name" value="SAM-dependent_MTases_sf"/>
</dbReference>
<dbReference type="GO" id="GO:0032259">
    <property type="term" value="P:methylation"/>
    <property type="evidence" value="ECO:0007669"/>
    <property type="project" value="UniProtKB-KW"/>
</dbReference>
<evidence type="ECO:0000259" key="1">
    <source>
        <dbReference type="Pfam" id="PF13472"/>
    </source>
</evidence>
<dbReference type="GO" id="GO:0016788">
    <property type="term" value="F:hydrolase activity, acting on ester bonds"/>
    <property type="evidence" value="ECO:0007669"/>
    <property type="project" value="UniProtKB-ARBA"/>
</dbReference>
<dbReference type="Proteomes" id="UP000575068">
    <property type="component" value="Unassembled WGS sequence"/>
</dbReference>
<evidence type="ECO:0000313" key="3">
    <source>
        <dbReference type="Proteomes" id="UP000575068"/>
    </source>
</evidence>
<dbReference type="SUPFAM" id="SSF52266">
    <property type="entry name" value="SGNH hydrolase"/>
    <property type="match status" value="1"/>
</dbReference>
<dbReference type="SUPFAM" id="SSF53335">
    <property type="entry name" value="S-adenosyl-L-methionine-dependent methyltransferases"/>
    <property type="match status" value="1"/>
</dbReference>
<dbReference type="NCBIfam" id="TIGR04371">
    <property type="entry name" value="methyltran_NanM"/>
    <property type="match status" value="1"/>
</dbReference>
<dbReference type="GO" id="GO:0008168">
    <property type="term" value="F:methyltransferase activity"/>
    <property type="evidence" value="ECO:0007669"/>
    <property type="project" value="UniProtKB-KW"/>
</dbReference>
<dbReference type="RefSeq" id="WP_184473923.1">
    <property type="nucleotide sequence ID" value="NZ_JACHOV010000001.1"/>
</dbReference>
<accession>A0A840HQV5</accession>
<dbReference type="AlphaFoldDB" id="A0A840HQV5"/>
<dbReference type="InterPro" id="IPR013830">
    <property type="entry name" value="SGNH_hydro"/>
</dbReference>
<dbReference type="EMBL" id="JACHOV010000001">
    <property type="protein sequence ID" value="MBB4640091.1"/>
    <property type="molecule type" value="Genomic_DNA"/>
</dbReference>
<name>A0A840HQV5_9SPHN</name>
<dbReference type="Gene3D" id="3.40.50.1110">
    <property type="entry name" value="SGNH hydrolase"/>
    <property type="match status" value="1"/>
</dbReference>
<reference evidence="2 3" key="1">
    <citation type="submission" date="2020-08" db="EMBL/GenBank/DDBJ databases">
        <title>Genomic Encyclopedia of Type Strains, Phase IV (KMG-IV): sequencing the most valuable type-strain genomes for metagenomic binning, comparative biology and taxonomic classification.</title>
        <authorList>
            <person name="Goeker M."/>
        </authorList>
    </citation>
    <scope>NUCLEOTIDE SEQUENCE [LARGE SCALE GENOMIC DNA]</scope>
    <source>
        <strain evidence="2 3">DSM 7465</strain>
    </source>
</reference>
<dbReference type="CDD" id="cd00229">
    <property type="entry name" value="SGNH_hydrolase"/>
    <property type="match status" value="1"/>
</dbReference>